<keyword evidence="2" id="KW-0255">Endonuclease</keyword>
<dbReference type="CDD" id="cd00085">
    <property type="entry name" value="HNHc"/>
    <property type="match status" value="1"/>
</dbReference>
<dbReference type="Proteomes" id="UP001597046">
    <property type="component" value="Unassembled WGS sequence"/>
</dbReference>
<evidence type="ECO:0000313" key="3">
    <source>
        <dbReference type="Proteomes" id="UP001597046"/>
    </source>
</evidence>
<comment type="caution">
    <text evidence="2">The sequence shown here is derived from an EMBL/GenBank/DDBJ whole genome shotgun (WGS) entry which is preliminary data.</text>
</comment>
<keyword evidence="2" id="KW-0540">Nuclease</keyword>
<dbReference type="EMBL" id="JBHTKH010000026">
    <property type="protein sequence ID" value="MFD1056770.1"/>
    <property type="molecule type" value="Genomic_DNA"/>
</dbReference>
<accession>A0ABW3N5N7</accession>
<organism evidence="2 3">
    <name type="scientific">Terrabacter terrigena</name>
    <dbReference type="NCBI Taxonomy" id="574718"/>
    <lineage>
        <taxon>Bacteria</taxon>
        <taxon>Bacillati</taxon>
        <taxon>Actinomycetota</taxon>
        <taxon>Actinomycetes</taxon>
        <taxon>Micrococcales</taxon>
        <taxon>Intrasporangiaceae</taxon>
        <taxon>Terrabacter</taxon>
    </lineage>
</organism>
<dbReference type="Gene3D" id="1.10.30.50">
    <property type="match status" value="1"/>
</dbReference>
<feature type="domain" description="HNH nuclease" evidence="1">
    <location>
        <begin position="43"/>
        <end position="99"/>
    </location>
</feature>
<name>A0ABW3N5N7_9MICO</name>
<dbReference type="Pfam" id="PF01844">
    <property type="entry name" value="HNH"/>
    <property type="match status" value="1"/>
</dbReference>
<dbReference type="GO" id="GO:0004519">
    <property type="term" value="F:endonuclease activity"/>
    <property type="evidence" value="ECO:0007669"/>
    <property type="project" value="UniProtKB-KW"/>
</dbReference>
<sequence length="219" mass="24889">MRHLVKGPKPAVLVANEDAWTVSYLAARGTPHEKRNERWRHLDIKRALAQETDAKCAYCEGFVDDVVHPHVEHIIPRASKPDLAHRWHNLTTACGPCNTHKGAFYHETEGLLDPYQDDPSAHLAFHGSIVQWALGSQRGELTVKKLQLNRFGLMKQRAKRLQDVRELLERWHSAEEPLRTSLAEALRMDASEGEFSQSVTQLLMSYRFPIEKPAASETA</sequence>
<evidence type="ECO:0000313" key="2">
    <source>
        <dbReference type="EMBL" id="MFD1056770.1"/>
    </source>
</evidence>
<keyword evidence="2" id="KW-0378">Hydrolase</keyword>
<gene>
    <name evidence="2" type="ORF">ACFQ2V_20890</name>
</gene>
<dbReference type="RefSeq" id="WP_386054900.1">
    <property type="nucleotide sequence ID" value="NZ_JBHTKH010000026.1"/>
</dbReference>
<evidence type="ECO:0000259" key="1">
    <source>
        <dbReference type="SMART" id="SM00507"/>
    </source>
</evidence>
<dbReference type="SMART" id="SM00507">
    <property type="entry name" value="HNHc"/>
    <property type="match status" value="1"/>
</dbReference>
<reference evidence="3" key="1">
    <citation type="journal article" date="2019" name="Int. J. Syst. Evol. Microbiol.">
        <title>The Global Catalogue of Microorganisms (GCM) 10K type strain sequencing project: providing services to taxonomists for standard genome sequencing and annotation.</title>
        <authorList>
            <consortium name="The Broad Institute Genomics Platform"/>
            <consortium name="The Broad Institute Genome Sequencing Center for Infectious Disease"/>
            <person name="Wu L."/>
            <person name="Ma J."/>
        </authorList>
    </citation>
    <scope>NUCLEOTIDE SEQUENCE [LARGE SCALE GENOMIC DNA]</scope>
    <source>
        <strain evidence="3">CCUG 57508</strain>
    </source>
</reference>
<dbReference type="InterPro" id="IPR003615">
    <property type="entry name" value="HNH_nuc"/>
</dbReference>
<dbReference type="InterPro" id="IPR002711">
    <property type="entry name" value="HNH"/>
</dbReference>
<protein>
    <submittedName>
        <fullName evidence="2">HNH endonuclease</fullName>
    </submittedName>
</protein>
<proteinExistence type="predicted"/>
<keyword evidence="3" id="KW-1185">Reference proteome</keyword>